<keyword evidence="2" id="KW-0489">Methyltransferase</keyword>
<dbReference type="EMBL" id="JACHHB010000011">
    <property type="protein sequence ID" value="MBB5174248.1"/>
    <property type="molecule type" value="Genomic_DNA"/>
</dbReference>
<dbReference type="CDD" id="cd02440">
    <property type="entry name" value="AdoMet_MTases"/>
    <property type="match status" value="1"/>
</dbReference>
<reference evidence="2 3" key="1">
    <citation type="submission" date="2020-08" db="EMBL/GenBank/DDBJ databases">
        <title>Genomic Encyclopedia of Type Strains, Phase IV (KMG-IV): sequencing the most valuable type-strain genomes for metagenomic binning, comparative biology and taxonomic classification.</title>
        <authorList>
            <person name="Goeker M."/>
        </authorList>
    </citation>
    <scope>NUCLEOTIDE SEQUENCE [LARGE SCALE GENOMIC DNA]</scope>
    <source>
        <strain evidence="2 3">DSM 24696</strain>
    </source>
</reference>
<evidence type="ECO:0000313" key="2">
    <source>
        <dbReference type="EMBL" id="MBB5174248.1"/>
    </source>
</evidence>
<dbReference type="PANTHER" id="PTHR45036">
    <property type="entry name" value="METHYLTRANSFERASE LIKE 7B"/>
    <property type="match status" value="1"/>
</dbReference>
<dbReference type="Proteomes" id="UP000551878">
    <property type="component" value="Unassembled WGS sequence"/>
</dbReference>
<dbReference type="SUPFAM" id="SSF53335">
    <property type="entry name" value="S-adenosyl-L-methionine-dependent methyltransferases"/>
    <property type="match status" value="1"/>
</dbReference>
<name>A0A840QSF3_9BACI</name>
<dbReference type="PANTHER" id="PTHR45036:SF1">
    <property type="entry name" value="METHYLTRANSFERASE LIKE 7A"/>
    <property type="match status" value="1"/>
</dbReference>
<dbReference type="AlphaFoldDB" id="A0A840QSF3"/>
<evidence type="ECO:0000259" key="1">
    <source>
        <dbReference type="Pfam" id="PF08241"/>
    </source>
</evidence>
<protein>
    <submittedName>
        <fullName evidence="2">Ubiquinone/menaquinone biosynthesis C-methylase UbiE</fullName>
    </submittedName>
</protein>
<dbReference type="InterPro" id="IPR029063">
    <property type="entry name" value="SAM-dependent_MTases_sf"/>
</dbReference>
<gene>
    <name evidence="2" type="ORF">HNQ41_002442</name>
</gene>
<dbReference type="InterPro" id="IPR013216">
    <property type="entry name" value="Methyltransf_11"/>
</dbReference>
<dbReference type="Pfam" id="PF08241">
    <property type="entry name" value="Methyltransf_11"/>
    <property type="match status" value="1"/>
</dbReference>
<proteinExistence type="predicted"/>
<sequence>MMEKSYRDRTRRRYDRIAPIYSYMDCMIRDSWREQLFQHVRQGDRVLEVGVGTGGNFPFYPKGVQMTAIDFSENMLARARVKKKQTGKNLSLQHMDVQEMNFPDQTFDVVITSCVFCSVPDPVAGLKEIRRVCKPSGKVYLLEHMRSENRFLGVVMDFVNPLTVRISGANINRRTRENIEKAGFVIVKENYLLGTIVRQFELDPSNDE</sequence>
<comment type="caution">
    <text evidence="2">The sequence shown here is derived from an EMBL/GenBank/DDBJ whole genome shotgun (WGS) entry which is preliminary data.</text>
</comment>
<dbReference type="GO" id="GO:0008757">
    <property type="term" value="F:S-adenosylmethionine-dependent methyltransferase activity"/>
    <property type="evidence" value="ECO:0007669"/>
    <property type="project" value="InterPro"/>
</dbReference>
<dbReference type="InterPro" id="IPR052356">
    <property type="entry name" value="Thiol_S-MT"/>
</dbReference>
<keyword evidence="2" id="KW-0830">Ubiquinone</keyword>
<keyword evidence="3" id="KW-1185">Reference proteome</keyword>
<dbReference type="Gene3D" id="3.40.50.150">
    <property type="entry name" value="Vaccinia Virus protein VP39"/>
    <property type="match status" value="1"/>
</dbReference>
<evidence type="ECO:0000313" key="3">
    <source>
        <dbReference type="Proteomes" id="UP000551878"/>
    </source>
</evidence>
<keyword evidence="2" id="KW-0808">Transferase</keyword>
<feature type="domain" description="Methyltransferase type 11" evidence="1">
    <location>
        <begin position="47"/>
        <end position="140"/>
    </location>
</feature>
<dbReference type="GO" id="GO:0032259">
    <property type="term" value="P:methylation"/>
    <property type="evidence" value="ECO:0007669"/>
    <property type="project" value="UniProtKB-KW"/>
</dbReference>
<accession>A0A840QSF3</accession>
<organism evidence="2 3">
    <name type="scientific">Texcoconibacillus texcoconensis</name>
    <dbReference type="NCBI Taxonomy" id="1095777"/>
    <lineage>
        <taxon>Bacteria</taxon>
        <taxon>Bacillati</taxon>
        <taxon>Bacillota</taxon>
        <taxon>Bacilli</taxon>
        <taxon>Bacillales</taxon>
        <taxon>Bacillaceae</taxon>
        <taxon>Texcoconibacillus</taxon>
    </lineage>
</organism>